<sequence>MVKLRWKSASCTDRALQLMDVTLKRLEEEEKDADKKGDDGQGKKDSAWPWMPSEYFCCFDPGAPVFISSVYTVRSMSFNLTYSACRSPDAVTKSAAYNSLGWVQGRTCNVRHE</sequence>
<reference evidence="2" key="1">
    <citation type="journal article" date="2015" name="PLoS ONE">
        <title>Comprehensive Evaluation of Toxoplasma gondii VEG and Neospora caninum LIV Genomes with Tachyzoite Stage Transcriptome and Proteome Defines Novel Transcript Features.</title>
        <authorList>
            <person name="Ramaprasad A."/>
            <person name="Mourier T."/>
            <person name="Naeem R."/>
            <person name="Malas T.B."/>
            <person name="Moussa E."/>
            <person name="Panigrahi A."/>
            <person name="Vermont S.J."/>
            <person name="Otto T.D."/>
            <person name="Wastling J."/>
            <person name="Pain A."/>
        </authorList>
    </citation>
    <scope>NUCLEOTIDE SEQUENCE</scope>
    <source>
        <strain evidence="2">Liverpool</strain>
    </source>
</reference>
<feature type="compositionally biased region" description="Basic and acidic residues" evidence="1">
    <location>
        <begin position="28"/>
        <end position="46"/>
    </location>
</feature>
<feature type="region of interest" description="Disordered" evidence="1">
    <location>
        <begin position="28"/>
        <end position="47"/>
    </location>
</feature>
<evidence type="ECO:0000313" key="2">
    <source>
        <dbReference type="EMBL" id="CEL65337.1"/>
    </source>
</evidence>
<protein>
    <submittedName>
        <fullName evidence="2">Uncharacterized protein</fullName>
    </submittedName>
</protein>
<evidence type="ECO:0000256" key="1">
    <source>
        <dbReference type="SAM" id="MobiDB-lite"/>
    </source>
</evidence>
<dbReference type="AlphaFoldDB" id="A0A0F7UAB3"/>
<proteinExistence type="predicted"/>
<organism evidence="2">
    <name type="scientific">Neospora caninum (strain Liverpool)</name>
    <dbReference type="NCBI Taxonomy" id="572307"/>
    <lineage>
        <taxon>Eukaryota</taxon>
        <taxon>Sar</taxon>
        <taxon>Alveolata</taxon>
        <taxon>Apicomplexa</taxon>
        <taxon>Conoidasida</taxon>
        <taxon>Coccidia</taxon>
        <taxon>Eucoccidiorida</taxon>
        <taxon>Eimeriorina</taxon>
        <taxon>Sarcocystidae</taxon>
        <taxon>Neospora</taxon>
    </lineage>
</organism>
<accession>A0A0F7UAB3</accession>
<gene>
    <name evidence="2" type="ORF">BN1204_011925</name>
</gene>
<dbReference type="EMBL" id="LN714478">
    <property type="protein sequence ID" value="CEL65337.1"/>
    <property type="molecule type" value="Genomic_DNA"/>
</dbReference>
<name>A0A0F7UAB3_NEOCL</name>